<feature type="chain" id="PRO_5017228509" description="Voltage-dependent L-type calcium channel subunit beta-1" evidence="19">
    <location>
        <begin position="30"/>
        <end position="552"/>
    </location>
</feature>
<evidence type="ECO:0000256" key="10">
    <source>
        <dbReference type="ARBA" id="ARBA00022837"/>
    </source>
</evidence>
<dbReference type="GO" id="GO:0005245">
    <property type="term" value="F:voltage-gated calcium channel activity"/>
    <property type="evidence" value="ECO:0007669"/>
    <property type="project" value="InterPro"/>
</dbReference>
<evidence type="ECO:0000256" key="14">
    <source>
        <dbReference type="ARBA" id="ARBA00023303"/>
    </source>
</evidence>
<dbReference type="SUPFAM" id="SSF52540">
    <property type="entry name" value="P-loop containing nucleoside triphosphate hydrolases"/>
    <property type="match status" value="1"/>
</dbReference>
<evidence type="ECO:0000256" key="7">
    <source>
        <dbReference type="ARBA" id="ARBA00022553"/>
    </source>
</evidence>
<evidence type="ECO:0000256" key="6">
    <source>
        <dbReference type="ARBA" id="ARBA00022475"/>
    </source>
</evidence>
<dbReference type="SMART" id="SM00326">
    <property type="entry name" value="SH3"/>
    <property type="match status" value="1"/>
</dbReference>
<keyword evidence="5" id="KW-0813">Transport</keyword>
<dbReference type="PANTHER" id="PTHR11824">
    <property type="entry name" value="VOLTAGE-DEPENDENT CALCIUM CHANNEL BETA SUBUNIT"/>
    <property type="match status" value="1"/>
</dbReference>
<evidence type="ECO:0000313" key="21">
    <source>
        <dbReference type="Ensembl" id="ENSSLDP00000001644.1"/>
    </source>
</evidence>
<organism evidence="21 22">
    <name type="scientific">Seriola lalandi dorsalis</name>
    <dbReference type="NCBI Taxonomy" id="1841481"/>
    <lineage>
        <taxon>Eukaryota</taxon>
        <taxon>Metazoa</taxon>
        <taxon>Chordata</taxon>
        <taxon>Craniata</taxon>
        <taxon>Vertebrata</taxon>
        <taxon>Euteleostomi</taxon>
        <taxon>Actinopterygii</taxon>
        <taxon>Neopterygii</taxon>
        <taxon>Teleostei</taxon>
        <taxon>Neoteleostei</taxon>
        <taxon>Acanthomorphata</taxon>
        <taxon>Carangaria</taxon>
        <taxon>Carangiformes</taxon>
        <taxon>Carangidae</taxon>
        <taxon>Seriola</taxon>
    </lineage>
</organism>
<evidence type="ECO:0000256" key="2">
    <source>
        <dbReference type="ARBA" id="ARBA00010836"/>
    </source>
</evidence>
<reference evidence="21" key="1">
    <citation type="submission" date="2025-08" db="UniProtKB">
        <authorList>
            <consortium name="Ensembl"/>
        </authorList>
    </citation>
    <scope>IDENTIFICATION</scope>
</reference>
<dbReference type="InterPro" id="IPR000584">
    <property type="entry name" value="VDCC_L_bsu"/>
</dbReference>
<dbReference type="Pfam" id="PF12052">
    <property type="entry name" value="VGCC_beta4Aa_N"/>
    <property type="match status" value="1"/>
</dbReference>
<keyword evidence="11" id="KW-0851">Voltage-gated channel</keyword>
<feature type="compositionally biased region" description="Polar residues" evidence="18">
    <location>
        <begin position="81"/>
        <end position="91"/>
    </location>
</feature>
<feature type="domain" description="SH3" evidence="20">
    <location>
        <begin position="120"/>
        <end position="189"/>
    </location>
</feature>
<feature type="compositionally biased region" description="Acidic residues" evidence="18">
    <location>
        <begin position="459"/>
        <end position="469"/>
    </location>
</feature>
<dbReference type="InterPro" id="IPR036028">
    <property type="entry name" value="SH3-like_dom_sf"/>
</dbReference>
<accession>A0A3B4WBM8</accession>
<dbReference type="Ensembl" id="ENSSLDT00000001728.1">
    <property type="protein sequence ID" value="ENSSLDP00000001644.1"/>
    <property type="gene ID" value="ENSSLDG00000000812.1"/>
</dbReference>
<evidence type="ECO:0000256" key="8">
    <source>
        <dbReference type="ARBA" id="ARBA00022568"/>
    </source>
</evidence>
<dbReference type="PRINTS" id="PR01627">
    <property type="entry name" value="LCACHANNELB1"/>
</dbReference>
<evidence type="ECO:0000313" key="22">
    <source>
        <dbReference type="Proteomes" id="UP000261360"/>
    </source>
</evidence>
<dbReference type="Proteomes" id="UP000261360">
    <property type="component" value="Unplaced"/>
</dbReference>
<evidence type="ECO:0000259" key="20">
    <source>
        <dbReference type="PROSITE" id="PS50002"/>
    </source>
</evidence>
<dbReference type="Gene3D" id="3.40.50.300">
    <property type="entry name" value="P-loop containing nucleotide triphosphate hydrolases"/>
    <property type="match status" value="1"/>
</dbReference>
<comment type="similarity">
    <text evidence="2">Belongs to the calcium channel beta subunit family.</text>
</comment>
<dbReference type="InterPro" id="IPR001452">
    <property type="entry name" value="SH3_domain"/>
</dbReference>
<dbReference type="GO" id="GO:0005891">
    <property type="term" value="C:voltage-gated calcium channel complex"/>
    <property type="evidence" value="ECO:0007669"/>
    <property type="project" value="InterPro"/>
</dbReference>
<protein>
    <recommendedName>
        <fullName evidence="3">Voltage-dependent L-type calcium channel subunit beta-1</fullName>
    </recommendedName>
    <alternativeName>
        <fullName evidence="15">Calcium channel voltage-dependent subunit beta 1</fullName>
    </alternativeName>
</protein>
<evidence type="ECO:0000256" key="1">
    <source>
        <dbReference type="ARBA" id="ARBA00004278"/>
    </source>
</evidence>
<keyword evidence="10" id="KW-0106">Calcium</keyword>
<keyword evidence="8" id="KW-0109">Calcium transport</keyword>
<dbReference type="Pfam" id="PF00625">
    <property type="entry name" value="Guanylate_kin"/>
    <property type="match status" value="1"/>
</dbReference>
<dbReference type="InterPro" id="IPR046937">
    <property type="entry name" value="CAB1-4_N_A-dom"/>
</dbReference>
<dbReference type="InterPro" id="IPR005443">
    <property type="entry name" value="VDCC_L_b1su"/>
</dbReference>
<evidence type="ECO:0000256" key="16">
    <source>
        <dbReference type="ARBA" id="ARBA00045982"/>
    </source>
</evidence>
<sequence length="552" mass="61937">MHRHTQSHRLFPPTLSLTLYFAASPTCCSEQVGPRLFQTSFWPFFFQWVPYQGLLTFTESVLDVGMHLHGSEDDSELGSADSYTSRPSDSDVSLEEDPEALRKEADRQALATLEKAKTKPVAFAVRTNVGYNPGPSDDVPVQGMAISFEAKDFLHIKEKYNNDWWIGRLVKEGCEVGFIPSPVKLENTRLLQEQRMRQNRLSSRPIILVGPSLKGYEVTDMMQKALFDFLKHKFEGRISITRVTADISLAKRSVLNNPSKHTIIERSSTRSSLAEVQSEIERIFELARTLQLVALDADTINHPSQLAKTSLAPIIVYIKIASPKVLQRLIKSRGKSQAKHLNVQMVAADKLAQCPPELFDIILDENQLEDACEHLADYLEAYWKATHPPSSNPPNPLLNRTMATAALAASPEPQQAYLRSSRGQLRGGSGRGLSRQDTFDSETQGSRDSAYTEAGDSCMDIETDPYEEPEPYRGGGGSRLHLAQHHGRQASWEDEGAEPDQENLNHPPMPSQTQPHGRAKLRERYCQNPVDTGANMSRNKNQDDWGRDVYIR</sequence>
<feature type="compositionally biased region" description="Basic and acidic residues" evidence="18">
    <location>
        <begin position="540"/>
        <end position="552"/>
    </location>
</feature>
<comment type="function">
    <text evidence="16">Regulatory subunit of L-type calcium channels. Regulates the activity of L-type calcium channels that contain CACNA1A as pore-forming subunit. Regulates the activity of L-type calcium channels that contain CACNA1C as pore-forming subunit and increases the presence of the channel complex at the cell membrane. Required for functional expression L-type calcium channels that contain CACNA1D as pore-forming subunit. Regulates the activity of L-type calcium channels that contain CACNA1B as pore-forming subunit.</text>
</comment>
<reference evidence="21" key="2">
    <citation type="submission" date="2025-09" db="UniProtKB">
        <authorList>
            <consortium name="Ensembl"/>
        </authorList>
    </citation>
    <scope>IDENTIFICATION</scope>
</reference>
<dbReference type="PRINTS" id="PR01626">
    <property type="entry name" value="LCACHANNELB"/>
</dbReference>
<feature type="compositionally biased region" description="Acidic residues" evidence="18">
    <location>
        <begin position="492"/>
        <end position="501"/>
    </location>
</feature>
<evidence type="ECO:0000256" key="18">
    <source>
        <dbReference type="SAM" id="MobiDB-lite"/>
    </source>
</evidence>
<dbReference type="SUPFAM" id="SSF50044">
    <property type="entry name" value="SH3-domain"/>
    <property type="match status" value="1"/>
</dbReference>
<evidence type="ECO:0000256" key="5">
    <source>
        <dbReference type="ARBA" id="ARBA00022448"/>
    </source>
</evidence>
<keyword evidence="4 17" id="KW-0728">SH3 domain</keyword>
<name>A0A3B4WBM8_SERLL</name>
<dbReference type="FunFam" id="3.40.50.300:FF:000432">
    <property type="entry name" value="Voltage-dependent L-type calcium channel subunit beta-1 isoform 1"/>
    <property type="match status" value="1"/>
</dbReference>
<keyword evidence="14" id="KW-0407">Ion channel</keyword>
<dbReference type="GO" id="GO:0042383">
    <property type="term" value="C:sarcolemma"/>
    <property type="evidence" value="ECO:0007669"/>
    <property type="project" value="UniProtKB-SubCell"/>
</dbReference>
<evidence type="ECO:0000256" key="15">
    <source>
        <dbReference type="ARBA" id="ARBA00030525"/>
    </source>
</evidence>
<dbReference type="Gene3D" id="2.30.30.40">
    <property type="entry name" value="SH3 Domains"/>
    <property type="match status" value="1"/>
</dbReference>
<keyword evidence="13" id="KW-0472">Membrane</keyword>
<evidence type="ECO:0000256" key="9">
    <source>
        <dbReference type="ARBA" id="ARBA00022673"/>
    </source>
</evidence>
<evidence type="ECO:0000256" key="3">
    <source>
        <dbReference type="ARBA" id="ARBA00019007"/>
    </source>
</evidence>
<dbReference type="AlphaFoldDB" id="A0A3B4WBM8"/>
<keyword evidence="19" id="KW-0732">Signal</keyword>
<evidence type="ECO:0000256" key="17">
    <source>
        <dbReference type="PROSITE-ProRule" id="PRU00192"/>
    </source>
</evidence>
<keyword evidence="9" id="KW-0107">Calcium channel</keyword>
<keyword evidence="22" id="KW-1185">Reference proteome</keyword>
<feature type="region of interest" description="Disordered" evidence="18">
    <location>
        <begin position="72"/>
        <end position="96"/>
    </location>
</feature>
<keyword evidence="12" id="KW-0406">Ion transport</keyword>
<evidence type="ECO:0000256" key="11">
    <source>
        <dbReference type="ARBA" id="ARBA00022882"/>
    </source>
</evidence>
<evidence type="ECO:0000256" key="13">
    <source>
        <dbReference type="ARBA" id="ARBA00023136"/>
    </source>
</evidence>
<proteinExistence type="inferred from homology"/>
<keyword evidence="7" id="KW-0597">Phosphoprotein</keyword>
<feature type="signal peptide" evidence="19">
    <location>
        <begin position="1"/>
        <end position="29"/>
    </location>
</feature>
<evidence type="ECO:0000256" key="4">
    <source>
        <dbReference type="ARBA" id="ARBA00022443"/>
    </source>
</evidence>
<dbReference type="InterPro" id="IPR027417">
    <property type="entry name" value="P-loop_NTPase"/>
</dbReference>
<keyword evidence="6" id="KW-1003">Cell membrane</keyword>
<feature type="region of interest" description="Disordered" evidence="18">
    <location>
        <begin position="408"/>
        <end position="552"/>
    </location>
</feature>
<dbReference type="PROSITE" id="PS50002">
    <property type="entry name" value="SH3"/>
    <property type="match status" value="1"/>
</dbReference>
<evidence type="ECO:0000256" key="19">
    <source>
        <dbReference type="SAM" id="SignalP"/>
    </source>
</evidence>
<dbReference type="GeneTree" id="ENSGT00950000182837"/>
<comment type="subcellular location">
    <subcellularLocation>
        <location evidence="1">Cell membrane</location>
        <location evidence="1">Sarcolemma</location>
        <topology evidence="1">Peripheral membrane protein</topology>
        <orientation evidence="1">Cytoplasmic side</orientation>
    </subcellularLocation>
</comment>
<evidence type="ECO:0000256" key="12">
    <source>
        <dbReference type="ARBA" id="ARBA00023065"/>
    </source>
</evidence>
<dbReference type="InterPro" id="IPR008145">
    <property type="entry name" value="GK/Ca_channel_bsu"/>
</dbReference>
<dbReference type="SMART" id="SM00072">
    <property type="entry name" value="GuKc"/>
    <property type="match status" value="1"/>
</dbReference>